<evidence type="ECO:0000256" key="2">
    <source>
        <dbReference type="ARBA" id="ARBA00022801"/>
    </source>
</evidence>
<evidence type="ECO:0000256" key="1">
    <source>
        <dbReference type="ARBA" id="ARBA00001946"/>
    </source>
</evidence>
<dbReference type="InterPro" id="IPR000086">
    <property type="entry name" value="NUDIX_hydrolase_dom"/>
</dbReference>
<dbReference type="EC" id="3.6.1.-" evidence="3"/>
<keyword evidence="4" id="KW-1185">Reference proteome</keyword>
<reference evidence="3 4" key="1">
    <citation type="submission" date="2016-07" db="EMBL/GenBank/DDBJ databases">
        <title>Genome sequencing of Vibrio scophthalmi strain VS-05, an isolated from Paralichthys olivaceus.</title>
        <authorList>
            <person name="Han H.-J."/>
        </authorList>
    </citation>
    <scope>NUCLEOTIDE SEQUENCE [LARGE SCALE GENOMIC DNA]</scope>
    <source>
        <strain evidence="3 4">VS-05</strain>
    </source>
</reference>
<dbReference type="CDD" id="cd24156">
    <property type="entry name" value="NUDIX_ADPRase_NudE"/>
    <property type="match status" value="1"/>
</dbReference>
<organism evidence="3 4">
    <name type="scientific">Vibrio scophthalmi</name>
    <dbReference type="NCBI Taxonomy" id="45658"/>
    <lineage>
        <taxon>Bacteria</taxon>
        <taxon>Pseudomonadati</taxon>
        <taxon>Pseudomonadota</taxon>
        <taxon>Gammaproteobacteria</taxon>
        <taxon>Vibrionales</taxon>
        <taxon>Vibrionaceae</taxon>
        <taxon>Vibrio</taxon>
    </lineage>
</organism>
<accession>A0A1B1NK74</accession>
<dbReference type="GO" id="GO:0019693">
    <property type="term" value="P:ribose phosphate metabolic process"/>
    <property type="evidence" value="ECO:0007669"/>
    <property type="project" value="TreeGrafter"/>
</dbReference>
<dbReference type="Pfam" id="PF00293">
    <property type="entry name" value="NUDIX"/>
    <property type="match status" value="1"/>
</dbReference>
<sequence length="182" mass="20436">MAKRTPPEILAKQTVAQSRLFSIEALELRFSNGEERTYERMRPSGRHAVMIVPVTEQGDLLLVREYAAGTERYELGFPKGLIDPGESAIEAANRELKEEIGFGAEQLVPLKEVVLAPSYFSSKMTLFIGQNLYAEQLVGDEPEPLEVVRWPLAQAEELLTHLDFSEARSITALMLALRYLKS</sequence>
<dbReference type="InterPro" id="IPR020084">
    <property type="entry name" value="NUDIX_hydrolase_CS"/>
</dbReference>
<evidence type="ECO:0000313" key="3">
    <source>
        <dbReference type="EMBL" id="ANU37777.1"/>
    </source>
</evidence>
<gene>
    <name evidence="3" type="primary">nudE</name>
    <name evidence="3" type="ORF">VSVS05_02699</name>
</gene>
<dbReference type="GO" id="GO:0019144">
    <property type="term" value="F:ADP-sugar diphosphatase activity"/>
    <property type="evidence" value="ECO:0007669"/>
    <property type="project" value="TreeGrafter"/>
</dbReference>
<dbReference type="PANTHER" id="PTHR11839">
    <property type="entry name" value="UDP/ADP-SUGAR PYROPHOSPHATASE"/>
    <property type="match status" value="1"/>
</dbReference>
<name>A0A1B1NK74_9VIBR</name>
<dbReference type="NCBIfam" id="NF008736">
    <property type="entry name" value="PRK11762.1"/>
    <property type="match status" value="1"/>
</dbReference>
<comment type="cofactor">
    <cofactor evidence="1">
        <name>Mg(2+)</name>
        <dbReference type="ChEBI" id="CHEBI:18420"/>
    </cofactor>
</comment>
<dbReference type="PANTHER" id="PTHR11839:SF12">
    <property type="entry name" value="ADP COMPOUNDS HYDROLASE NUDE"/>
    <property type="match status" value="1"/>
</dbReference>
<dbReference type="PATRIC" id="fig|45658.6.peg.287"/>
<dbReference type="EMBL" id="CP016414">
    <property type="protein sequence ID" value="ANU37777.1"/>
    <property type="molecule type" value="Genomic_DNA"/>
</dbReference>
<dbReference type="Proteomes" id="UP000092528">
    <property type="component" value="Chromosome 1"/>
</dbReference>
<dbReference type="RefSeq" id="WP_005596939.1">
    <property type="nucleotide sequence ID" value="NZ_CP016307.1"/>
</dbReference>
<dbReference type="PROSITE" id="PS51462">
    <property type="entry name" value="NUDIX"/>
    <property type="match status" value="1"/>
</dbReference>
<dbReference type="Gene3D" id="3.90.79.10">
    <property type="entry name" value="Nucleoside Triphosphate Pyrophosphohydrolase"/>
    <property type="match status" value="1"/>
</dbReference>
<dbReference type="GO" id="GO:0006753">
    <property type="term" value="P:nucleoside phosphate metabolic process"/>
    <property type="evidence" value="ECO:0007669"/>
    <property type="project" value="TreeGrafter"/>
</dbReference>
<dbReference type="SUPFAM" id="SSF55811">
    <property type="entry name" value="Nudix"/>
    <property type="match status" value="1"/>
</dbReference>
<protein>
    <submittedName>
        <fullName evidence="3">ADP compounds hydrolase NudE</fullName>
        <ecNumber evidence="3">3.6.1.-</ecNumber>
    </submittedName>
</protein>
<dbReference type="InterPro" id="IPR015797">
    <property type="entry name" value="NUDIX_hydrolase-like_dom_sf"/>
</dbReference>
<dbReference type="STRING" id="45658.VSVS12_00310"/>
<proteinExistence type="predicted"/>
<dbReference type="GO" id="GO:0005829">
    <property type="term" value="C:cytosol"/>
    <property type="evidence" value="ECO:0007669"/>
    <property type="project" value="TreeGrafter"/>
</dbReference>
<dbReference type="GeneID" id="96872271"/>
<dbReference type="FunFam" id="3.90.79.10:FF:000006">
    <property type="entry name" value="ADP compounds hydrolase NudE"/>
    <property type="match status" value="1"/>
</dbReference>
<dbReference type="AlphaFoldDB" id="A0A1B1NK74"/>
<dbReference type="KEGG" id="vsc:VSVS12_00310"/>
<keyword evidence="2 3" id="KW-0378">Hydrolase</keyword>
<dbReference type="PROSITE" id="PS00893">
    <property type="entry name" value="NUDIX_BOX"/>
    <property type="match status" value="1"/>
</dbReference>
<evidence type="ECO:0000313" key="4">
    <source>
        <dbReference type="Proteomes" id="UP000092528"/>
    </source>
</evidence>